<dbReference type="PROSITE" id="PS50181">
    <property type="entry name" value="FBOX"/>
    <property type="match status" value="1"/>
</dbReference>
<evidence type="ECO:0000313" key="2">
    <source>
        <dbReference type="EnsemblMetazoa" id="GBRI002475-PA"/>
    </source>
</evidence>
<keyword evidence="3" id="KW-1185">Reference proteome</keyword>
<dbReference type="InterPro" id="IPR036047">
    <property type="entry name" value="F-box-like_dom_sf"/>
</dbReference>
<protein>
    <submittedName>
        <fullName evidence="2">F-box domain-containing protein</fullName>
    </submittedName>
</protein>
<organism evidence="2 3">
    <name type="scientific">Glossina brevipalpis</name>
    <dbReference type="NCBI Taxonomy" id="37001"/>
    <lineage>
        <taxon>Eukaryota</taxon>
        <taxon>Metazoa</taxon>
        <taxon>Ecdysozoa</taxon>
        <taxon>Arthropoda</taxon>
        <taxon>Hexapoda</taxon>
        <taxon>Insecta</taxon>
        <taxon>Pterygota</taxon>
        <taxon>Neoptera</taxon>
        <taxon>Endopterygota</taxon>
        <taxon>Diptera</taxon>
        <taxon>Brachycera</taxon>
        <taxon>Muscomorpha</taxon>
        <taxon>Hippoboscoidea</taxon>
        <taxon>Glossinidae</taxon>
        <taxon>Glossina</taxon>
    </lineage>
</organism>
<dbReference type="CDD" id="cd09917">
    <property type="entry name" value="F-box_SF"/>
    <property type="match status" value="1"/>
</dbReference>
<dbReference type="InterPro" id="IPR032675">
    <property type="entry name" value="LRR_dom_sf"/>
</dbReference>
<evidence type="ECO:0000313" key="3">
    <source>
        <dbReference type="Proteomes" id="UP000091820"/>
    </source>
</evidence>
<dbReference type="Proteomes" id="UP000091820">
    <property type="component" value="Unassembled WGS sequence"/>
</dbReference>
<name>A0A1A9W144_9MUSC</name>
<sequence length="532" mass="61675">MDTLLNVPKSNTLLPALPNEVLIKIFSYLSHTGIQQIKLVCKNWYHLTHVPELKYKSKLVITKENIQDIYDFMESHKFHLEYLIYACVEVNEYRLDSLDFQFLVKILRKLGAHILKLKLRHQSTLSSINDYLPNLKELNLSLLLPEIRMCLDNLVNFSKFQSVESLLMPSVRSHPLLYKLLCSANAPFTHLKKLSVSISDEGLPVIFLETYASVLRWLKIKGGNRYDEVGEWDSQSLEVFTKYLQLEVLIITDSFFSGYNFLEIILTNLPQENRLKTIHLEERCDAELLELVIRKWSSSLEYLHWSGGGLYEDLSKQLSMLSGKLRYLCLVHTLGLTLDGIAPEKNTILTGLKLERICDRSHQDRLYLLLQRLPNLTALNLIFSGLKPDDRTLGYIFEHLVHLRILLLNRCCCESLGPKFTTNNLKRLHALVSCYCPIVAFSNFNSQFGELSKLGLLSCSREERRLASAPEQSREDFPALEQLSLNGFSMSKSQEIRKNFPRLNEEFVYFGLMGAFVENIWENYLFRYDLRE</sequence>
<evidence type="ECO:0000259" key="1">
    <source>
        <dbReference type="PROSITE" id="PS50181"/>
    </source>
</evidence>
<dbReference type="Pfam" id="PF12937">
    <property type="entry name" value="F-box-like"/>
    <property type="match status" value="1"/>
</dbReference>
<reference evidence="3" key="1">
    <citation type="submission" date="2014-03" db="EMBL/GenBank/DDBJ databases">
        <authorList>
            <person name="Aksoy S."/>
            <person name="Warren W."/>
            <person name="Wilson R.K."/>
        </authorList>
    </citation>
    <scope>NUCLEOTIDE SEQUENCE [LARGE SCALE GENOMIC DNA]</scope>
    <source>
        <strain evidence="3">IAEA</strain>
    </source>
</reference>
<accession>A0A1A9W144</accession>
<dbReference type="VEuPathDB" id="VectorBase:GBRI002475"/>
<dbReference type="Gene3D" id="3.80.10.10">
    <property type="entry name" value="Ribonuclease Inhibitor"/>
    <property type="match status" value="1"/>
</dbReference>
<dbReference type="Gene3D" id="1.20.1280.50">
    <property type="match status" value="1"/>
</dbReference>
<dbReference type="AlphaFoldDB" id="A0A1A9W144"/>
<reference evidence="2" key="2">
    <citation type="submission" date="2020-05" db="UniProtKB">
        <authorList>
            <consortium name="EnsemblMetazoa"/>
        </authorList>
    </citation>
    <scope>IDENTIFICATION</scope>
    <source>
        <strain evidence="2">IAEA</strain>
    </source>
</reference>
<dbReference type="SUPFAM" id="SSF81383">
    <property type="entry name" value="F-box domain"/>
    <property type="match status" value="1"/>
</dbReference>
<dbReference type="InterPro" id="IPR001810">
    <property type="entry name" value="F-box_dom"/>
</dbReference>
<proteinExistence type="predicted"/>
<feature type="domain" description="F-box" evidence="1">
    <location>
        <begin position="11"/>
        <end position="58"/>
    </location>
</feature>
<dbReference type="STRING" id="37001.A0A1A9W144"/>
<dbReference type="EnsemblMetazoa" id="GBRI002475-RA">
    <property type="protein sequence ID" value="GBRI002475-PA"/>
    <property type="gene ID" value="GBRI002475"/>
</dbReference>
<dbReference type="SUPFAM" id="SSF52047">
    <property type="entry name" value="RNI-like"/>
    <property type="match status" value="1"/>
</dbReference>